<comment type="caution">
    <text evidence="1">The sequence shown here is derived from an EMBL/GenBank/DDBJ whole genome shotgun (WGS) entry which is preliminary data.</text>
</comment>
<evidence type="ECO:0000313" key="1">
    <source>
        <dbReference type="EMBL" id="GGG93197.1"/>
    </source>
</evidence>
<gene>
    <name evidence="1" type="ORF">GCM10007415_30070</name>
</gene>
<accession>A0A917HW07</accession>
<protein>
    <submittedName>
        <fullName evidence="1">Uncharacterized protein</fullName>
    </submittedName>
</protein>
<dbReference type="Proteomes" id="UP000660862">
    <property type="component" value="Unassembled WGS sequence"/>
</dbReference>
<reference evidence="1" key="1">
    <citation type="journal article" date="2014" name="Int. J. Syst. Evol. Microbiol.">
        <title>Complete genome sequence of Corynebacterium casei LMG S-19264T (=DSM 44701T), isolated from a smear-ripened cheese.</title>
        <authorList>
            <consortium name="US DOE Joint Genome Institute (JGI-PGF)"/>
            <person name="Walter F."/>
            <person name="Albersmeier A."/>
            <person name="Kalinowski J."/>
            <person name="Ruckert C."/>
        </authorList>
    </citation>
    <scope>NUCLEOTIDE SEQUENCE</scope>
    <source>
        <strain evidence="1">CGMCC 1.12195</strain>
    </source>
</reference>
<evidence type="ECO:0000313" key="2">
    <source>
        <dbReference type="Proteomes" id="UP000660862"/>
    </source>
</evidence>
<proteinExistence type="predicted"/>
<dbReference type="AlphaFoldDB" id="A0A917HW07"/>
<dbReference type="EMBL" id="BMER01000003">
    <property type="protein sequence ID" value="GGG93197.1"/>
    <property type="molecule type" value="Genomic_DNA"/>
</dbReference>
<keyword evidence="2" id="KW-1185">Reference proteome</keyword>
<organism evidence="1 2">
    <name type="scientific">Parapedobacter pyrenivorans</name>
    <dbReference type="NCBI Taxonomy" id="1305674"/>
    <lineage>
        <taxon>Bacteria</taxon>
        <taxon>Pseudomonadati</taxon>
        <taxon>Bacteroidota</taxon>
        <taxon>Sphingobacteriia</taxon>
        <taxon>Sphingobacteriales</taxon>
        <taxon>Sphingobacteriaceae</taxon>
        <taxon>Parapedobacter</taxon>
    </lineage>
</organism>
<reference evidence="1" key="2">
    <citation type="submission" date="2020-09" db="EMBL/GenBank/DDBJ databases">
        <authorList>
            <person name="Sun Q."/>
            <person name="Zhou Y."/>
        </authorList>
    </citation>
    <scope>NUCLEOTIDE SEQUENCE</scope>
    <source>
        <strain evidence="1">CGMCC 1.12195</strain>
    </source>
</reference>
<name>A0A917HW07_9SPHI</name>
<sequence>MLREPRVALGRTPSRVPDARVPLLTFESSLPRAATVRVEMRPLASLEIAVRVALRDEEREVRVFIRSRDEERTAMRRLSIIMPPPG</sequence>